<comment type="caution">
    <text evidence="2">The sequence shown here is derived from an EMBL/GenBank/DDBJ whole genome shotgun (WGS) entry which is preliminary data.</text>
</comment>
<keyword evidence="3" id="KW-1185">Reference proteome</keyword>
<keyword evidence="1" id="KW-0472">Membrane</keyword>
<sequence>MTKNTFDNLMIAAIAIILVIVSILEREEYSPVALLPLVLLFLSGKLYFREQ</sequence>
<reference evidence="2" key="1">
    <citation type="submission" date="2022-11" db="EMBL/GenBank/DDBJ databases">
        <title>Salinimicrobium profundisediminis sp. nov., isolated from deep-sea sediment of the Mariana Trench.</title>
        <authorList>
            <person name="Fu H."/>
        </authorList>
    </citation>
    <scope>NUCLEOTIDE SEQUENCE</scope>
    <source>
        <strain evidence="2">MT39</strain>
    </source>
</reference>
<evidence type="ECO:0000313" key="2">
    <source>
        <dbReference type="EMBL" id="MCX2837564.1"/>
    </source>
</evidence>
<feature type="transmembrane region" description="Helical" evidence="1">
    <location>
        <begin position="30"/>
        <end position="48"/>
    </location>
</feature>
<keyword evidence="1" id="KW-0812">Transmembrane</keyword>
<proteinExistence type="predicted"/>
<organism evidence="2 3">
    <name type="scientific">Salinimicrobium profundisediminis</name>
    <dbReference type="NCBI Taxonomy" id="2994553"/>
    <lineage>
        <taxon>Bacteria</taxon>
        <taxon>Pseudomonadati</taxon>
        <taxon>Bacteroidota</taxon>
        <taxon>Flavobacteriia</taxon>
        <taxon>Flavobacteriales</taxon>
        <taxon>Flavobacteriaceae</taxon>
        <taxon>Salinimicrobium</taxon>
    </lineage>
</organism>
<evidence type="ECO:0000256" key="1">
    <source>
        <dbReference type="SAM" id="Phobius"/>
    </source>
</evidence>
<keyword evidence="1" id="KW-1133">Transmembrane helix</keyword>
<dbReference type="AlphaFoldDB" id="A0A9X3CXY7"/>
<accession>A0A9X3CXY7</accession>
<dbReference type="RefSeq" id="WP_266068798.1">
    <property type="nucleotide sequence ID" value="NZ_JAPJDA010000006.1"/>
</dbReference>
<feature type="transmembrane region" description="Helical" evidence="1">
    <location>
        <begin position="7"/>
        <end position="24"/>
    </location>
</feature>
<dbReference type="EMBL" id="JAPJDA010000006">
    <property type="protein sequence ID" value="MCX2837564.1"/>
    <property type="molecule type" value="Genomic_DNA"/>
</dbReference>
<dbReference type="Proteomes" id="UP001148482">
    <property type="component" value="Unassembled WGS sequence"/>
</dbReference>
<evidence type="ECO:0000313" key="3">
    <source>
        <dbReference type="Proteomes" id="UP001148482"/>
    </source>
</evidence>
<name>A0A9X3CXY7_9FLAO</name>
<gene>
    <name evidence="2" type="ORF">OQ279_05305</name>
</gene>
<protein>
    <submittedName>
        <fullName evidence="2">Uncharacterized protein</fullName>
    </submittedName>
</protein>